<dbReference type="Gene3D" id="3.40.50.720">
    <property type="entry name" value="NAD(P)-binding Rossmann-like Domain"/>
    <property type="match status" value="1"/>
</dbReference>
<name>A0A0R1M1R9_9LACO</name>
<comment type="caution">
    <text evidence="2">The sequence shown here is derived from an EMBL/GenBank/DDBJ whole genome shotgun (WGS) entry which is preliminary data.</text>
</comment>
<dbReference type="RefSeq" id="WP_054667695.1">
    <property type="nucleotide sequence ID" value="NZ_AZDU01000024.1"/>
</dbReference>
<dbReference type="AlphaFoldDB" id="A0A0R1M1R9"/>
<organism evidence="2 3">
    <name type="scientific">Lactobacillus equicursoris DSM 19284 = JCM 14600 = CIP 110162</name>
    <dbReference type="NCBI Taxonomy" id="1293597"/>
    <lineage>
        <taxon>Bacteria</taxon>
        <taxon>Bacillati</taxon>
        <taxon>Bacillota</taxon>
        <taxon>Bacilli</taxon>
        <taxon>Lactobacillales</taxon>
        <taxon>Lactobacillaceae</taxon>
        <taxon>Lactobacillus</taxon>
    </lineage>
</organism>
<dbReference type="CDD" id="cd05289">
    <property type="entry name" value="MDR_like_2"/>
    <property type="match status" value="1"/>
</dbReference>
<dbReference type="InterPro" id="IPR036291">
    <property type="entry name" value="NAD(P)-bd_dom_sf"/>
</dbReference>
<evidence type="ECO:0000313" key="3">
    <source>
        <dbReference type="Proteomes" id="UP000051074"/>
    </source>
</evidence>
<sequence length="332" mass="35792">MQVAQLIKYDAKNPIIKLTTAPAKPVGDHDLLVETKVAAVNPLDNLVAHGDLKLVVPYKLPQTLGNEFVGIVKQTGAAVQKFQPGDRVYARTPLDNMGAFAEEIVINEQAVAKVPDYLTDEEAAAVPLTALTAMQAFDLLDAKAGQTLFISGGSGSFGAMAIPLAVARGLKVITTGSPARKAALLDMGVSQFIDYRTEDYTKLVKDVDLVIDTLGGEEVFKQLGILKQGGRIVSLRAMPNRTFAKRMGLGWGKQILFGLAAGKIERQAKKKQQHYDFVFVTANGPQLAQASEILAQSQVRPALGKRYSLEQVKEAMADVAHGHSRGKVLIKF</sequence>
<dbReference type="InterPro" id="IPR011032">
    <property type="entry name" value="GroES-like_sf"/>
</dbReference>
<evidence type="ECO:0000259" key="1">
    <source>
        <dbReference type="SMART" id="SM00829"/>
    </source>
</evidence>
<dbReference type="SUPFAM" id="SSF50129">
    <property type="entry name" value="GroES-like"/>
    <property type="match status" value="1"/>
</dbReference>
<dbReference type="Pfam" id="PF13602">
    <property type="entry name" value="ADH_zinc_N_2"/>
    <property type="match status" value="1"/>
</dbReference>
<dbReference type="Proteomes" id="UP000051074">
    <property type="component" value="Unassembled WGS sequence"/>
</dbReference>
<dbReference type="InterPro" id="IPR050700">
    <property type="entry name" value="YIM1/Zinc_Alcohol_DH_Fams"/>
</dbReference>
<reference evidence="2 3" key="1">
    <citation type="journal article" date="2015" name="Genome Announc.">
        <title>Expanding the biotechnology potential of lactobacilli through comparative genomics of 213 strains and associated genera.</title>
        <authorList>
            <person name="Sun Z."/>
            <person name="Harris H.M."/>
            <person name="McCann A."/>
            <person name="Guo C."/>
            <person name="Argimon S."/>
            <person name="Zhang W."/>
            <person name="Yang X."/>
            <person name="Jeffery I.B."/>
            <person name="Cooney J.C."/>
            <person name="Kagawa T.F."/>
            <person name="Liu W."/>
            <person name="Song Y."/>
            <person name="Salvetti E."/>
            <person name="Wrobel A."/>
            <person name="Rasinkangas P."/>
            <person name="Parkhill J."/>
            <person name="Rea M.C."/>
            <person name="O'Sullivan O."/>
            <person name="Ritari J."/>
            <person name="Douillard F.P."/>
            <person name="Paul Ross R."/>
            <person name="Yang R."/>
            <person name="Briner A.E."/>
            <person name="Felis G.E."/>
            <person name="de Vos W.M."/>
            <person name="Barrangou R."/>
            <person name="Klaenhammer T.R."/>
            <person name="Caufield P.W."/>
            <person name="Cui Y."/>
            <person name="Zhang H."/>
            <person name="O'Toole P.W."/>
        </authorList>
    </citation>
    <scope>NUCLEOTIDE SEQUENCE [LARGE SCALE GENOMIC DNA]</scope>
    <source>
        <strain evidence="2 3">DSM 19284</strain>
    </source>
</reference>
<dbReference type="PANTHER" id="PTHR11695">
    <property type="entry name" value="ALCOHOL DEHYDROGENASE RELATED"/>
    <property type="match status" value="1"/>
</dbReference>
<dbReference type="SUPFAM" id="SSF51735">
    <property type="entry name" value="NAD(P)-binding Rossmann-fold domains"/>
    <property type="match status" value="1"/>
</dbReference>
<dbReference type="Gene3D" id="3.90.180.10">
    <property type="entry name" value="Medium-chain alcohol dehydrogenases, catalytic domain"/>
    <property type="match status" value="1"/>
</dbReference>
<keyword evidence="3" id="KW-1185">Reference proteome</keyword>
<dbReference type="PANTHER" id="PTHR11695:SF294">
    <property type="entry name" value="RETICULON-4-INTERACTING PROTEIN 1, MITOCHONDRIAL"/>
    <property type="match status" value="1"/>
</dbReference>
<dbReference type="PATRIC" id="fig|1293597.4.peg.879"/>
<gene>
    <name evidence="2" type="ORF">FC20_GL000808</name>
</gene>
<dbReference type="InterPro" id="IPR013154">
    <property type="entry name" value="ADH-like_N"/>
</dbReference>
<dbReference type="GO" id="GO:0016491">
    <property type="term" value="F:oxidoreductase activity"/>
    <property type="evidence" value="ECO:0007669"/>
    <property type="project" value="InterPro"/>
</dbReference>
<dbReference type="InterPro" id="IPR020843">
    <property type="entry name" value="ER"/>
</dbReference>
<dbReference type="Pfam" id="PF08240">
    <property type="entry name" value="ADH_N"/>
    <property type="match status" value="1"/>
</dbReference>
<dbReference type="EMBL" id="AZDU01000024">
    <property type="protein sequence ID" value="KRL01633.1"/>
    <property type="molecule type" value="Genomic_DNA"/>
</dbReference>
<protein>
    <submittedName>
        <fullName evidence="2">GroES-like protein</fullName>
    </submittedName>
</protein>
<feature type="domain" description="Enoyl reductase (ER)" evidence="1">
    <location>
        <begin position="11"/>
        <end position="330"/>
    </location>
</feature>
<proteinExistence type="predicted"/>
<evidence type="ECO:0000313" key="2">
    <source>
        <dbReference type="EMBL" id="KRL01633.1"/>
    </source>
</evidence>
<dbReference type="STRING" id="1293597.FC20_GL000808"/>
<accession>A0A0R1M1R9</accession>
<dbReference type="SMART" id="SM00829">
    <property type="entry name" value="PKS_ER"/>
    <property type="match status" value="1"/>
</dbReference>